<organism evidence="2 3">
    <name type="scientific">Sclerotinia sclerotiorum (strain ATCC 18683 / 1980 / Ss-1)</name>
    <name type="common">White mold</name>
    <name type="synonym">Whetzelinia sclerotiorum</name>
    <dbReference type="NCBI Taxonomy" id="665079"/>
    <lineage>
        <taxon>Eukaryota</taxon>
        <taxon>Fungi</taxon>
        <taxon>Dikarya</taxon>
        <taxon>Ascomycota</taxon>
        <taxon>Pezizomycotina</taxon>
        <taxon>Leotiomycetes</taxon>
        <taxon>Helotiales</taxon>
        <taxon>Sclerotiniaceae</taxon>
        <taxon>Sclerotinia</taxon>
    </lineage>
</organism>
<evidence type="ECO:0000313" key="2">
    <source>
        <dbReference type="EMBL" id="APA09470.1"/>
    </source>
</evidence>
<dbReference type="VEuPathDB" id="FungiDB:sscle_05g042400"/>
<accession>A0A1D9Q3D2</accession>
<name>A0A1D9Q3D2_SCLS1</name>
<evidence type="ECO:0000256" key="1">
    <source>
        <dbReference type="SAM" id="MobiDB-lite"/>
    </source>
</evidence>
<dbReference type="EMBL" id="CP017818">
    <property type="protein sequence ID" value="APA09470.1"/>
    <property type="molecule type" value="Genomic_DNA"/>
</dbReference>
<proteinExistence type="predicted"/>
<dbReference type="KEGG" id="ssl:SS1G_12277"/>
<protein>
    <submittedName>
        <fullName evidence="2">Uncharacterized protein</fullName>
    </submittedName>
</protein>
<sequence>MAKLTGANSPHAEQPSHGAKASSRKHPTAVTSPGAKRPCCAKFDQATWPE</sequence>
<dbReference type="RefSeq" id="XP_001587247.1">
    <property type="nucleotide sequence ID" value="XM_001587197.1"/>
</dbReference>
<dbReference type="Proteomes" id="UP000177798">
    <property type="component" value="Chromosome 5"/>
</dbReference>
<dbReference type="AlphaFoldDB" id="A0A1D9Q3D2"/>
<reference evidence="3" key="1">
    <citation type="journal article" date="2017" name="Genome Biol. Evol.">
        <title>The complete genome sequence of the phytopathogenic fungus Sclerotinia sclerotiorum reveals insights into the genome architecture of broad host range pathogens.</title>
        <authorList>
            <person name="Derbyshire M."/>
            <person name="Denton-Giles M."/>
            <person name="Hegedus D."/>
            <person name="Seifbarghy S."/>
            <person name="Rollins J."/>
            <person name="van Kan J."/>
            <person name="Seidl M.F."/>
            <person name="Faino L."/>
            <person name="Mbengue M."/>
            <person name="Navaud O."/>
            <person name="Raffaele S."/>
            <person name="Hammond-Kosack K."/>
            <person name="Heard S."/>
            <person name="Oliver R."/>
        </authorList>
    </citation>
    <scope>NUCLEOTIDE SEQUENCE [LARGE SCALE GENOMIC DNA]</scope>
    <source>
        <strain evidence="3">ATCC 18683 / 1980 / Ss-1</strain>
    </source>
</reference>
<feature type="region of interest" description="Disordered" evidence="1">
    <location>
        <begin position="1"/>
        <end position="50"/>
    </location>
</feature>
<gene>
    <name evidence="2" type="ORF">sscle_05g042400</name>
</gene>
<evidence type="ECO:0000313" key="3">
    <source>
        <dbReference type="Proteomes" id="UP000177798"/>
    </source>
</evidence>